<dbReference type="GO" id="GO:0016020">
    <property type="term" value="C:membrane"/>
    <property type="evidence" value="ECO:0007669"/>
    <property type="project" value="UniProtKB-SubCell"/>
</dbReference>
<dbReference type="EMBL" id="LCJM01000012">
    <property type="protein sequence ID" value="KKT78865.1"/>
    <property type="molecule type" value="Genomic_DNA"/>
</dbReference>
<reference evidence="6 7" key="1">
    <citation type="journal article" date="2015" name="Nature">
        <title>rRNA introns, odd ribosomes, and small enigmatic genomes across a large radiation of phyla.</title>
        <authorList>
            <person name="Brown C.T."/>
            <person name="Hug L.A."/>
            <person name="Thomas B.C."/>
            <person name="Sharon I."/>
            <person name="Castelle C.J."/>
            <person name="Singh A."/>
            <person name="Wilkins M.J."/>
            <person name="Williams K.H."/>
            <person name="Banfield J.F."/>
        </authorList>
    </citation>
    <scope>NUCLEOTIDE SEQUENCE [LARGE SCALE GENOMIC DNA]</scope>
</reference>
<comment type="subcellular location">
    <subcellularLocation>
        <location evidence="1">Membrane</location>
        <topology evidence="1">Multi-pass membrane protein</topology>
    </subcellularLocation>
</comment>
<evidence type="ECO:0000256" key="4">
    <source>
        <dbReference type="ARBA" id="ARBA00023136"/>
    </source>
</evidence>
<accession>A0A0G1K5I1</accession>
<organism evidence="6 7">
    <name type="scientific">Candidatus Giovannonibacteria bacterium GW2011_GWC2_44_8</name>
    <dbReference type="NCBI Taxonomy" id="1618657"/>
    <lineage>
        <taxon>Bacteria</taxon>
        <taxon>Candidatus Giovannoniibacteriota</taxon>
    </lineage>
</organism>
<comment type="caution">
    <text evidence="6">The sequence shown here is derived from an EMBL/GenBank/DDBJ whole genome shotgun (WGS) entry which is preliminary data.</text>
</comment>
<evidence type="ECO:0000256" key="3">
    <source>
        <dbReference type="ARBA" id="ARBA00022989"/>
    </source>
</evidence>
<evidence type="ECO:0000256" key="1">
    <source>
        <dbReference type="ARBA" id="ARBA00004141"/>
    </source>
</evidence>
<evidence type="ECO:0000313" key="7">
    <source>
        <dbReference type="Proteomes" id="UP000034889"/>
    </source>
</evidence>
<dbReference type="Pfam" id="PF07681">
    <property type="entry name" value="DoxX"/>
    <property type="match status" value="1"/>
</dbReference>
<keyword evidence="4 5" id="KW-0472">Membrane</keyword>
<name>A0A0G1K5I1_9BACT</name>
<keyword evidence="2 5" id="KW-0812">Transmembrane</keyword>
<sequence length="130" mass="14509">MGWIFLYAGISKFKNPNWSAAGYLNSAKTFPELYHWLASPEILPVTNLLNEYGQILIGISLIVGVLVRYSSLSGVLMMALYYFAVLQFPKIGANSYIVDDHVVYALVLLLLFAMRAGKIYGLEGKIIKVE</sequence>
<keyword evidence="3 5" id="KW-1133">Transmembrane helix</keyword>
<feature type="transmembrane region" description="Helical" evidence="5">
    <location>
        <begin position="102"/>
        <end position="121"/>
    </location>
</feature>
<gene>
    <name evidence="6" type="ORF">UW74_C0012G0006</name>
</gene>
<evidence type="ECO:0000256" key="2">
    <source>
        <dbReference type="ARBA" id="ARBA00022692"/>
    </source>
</evidence>
<dbReference type="AlphaFoldDB" id="A0A0G1K5I1"/>
<dbReference type="Proteomes" id="UP000034889">
    <property type="component" value="Unassembled WGS sequence"/>
</dbReference>
<evidence type="ECO:0000256" key="5">
    <source>
        <dbReference type="SAM" id="Phobius"/>
    </source>
</evidence>
<evidence type="ECO:0000313" key="6">
    <source>
        <dbReference type="EMBL" id="KKT78865.1"/>
    </source>
</evidence>
<feature type="transmembrane region" description="Helical" evidence="5">
    <location>
        <begin position="55"/>
        <end position="82"/>
    </location>
</feature>
<dbReference type="InterPro" id="IPR032808">
    <property type="entry name" value="DoxX"/>
</dbReference>
<proteinExistence type="predicted"/>
<protein>
    <submittedName>
        <fullName evidence="6">DoxX</fullName>
    </submittedName>
</protein>